<comment type="caution">
    <text evidence="1">The sequence shown here is derived from an EMBL/GenBank/DDBJ whole genome shotgun (WGS) entry which is preliminary data.</text>
</comment>
<name>A0AAN7GPF4_9MYRT</name>
<keyword evidence="2" id="KW-1185">Reference proteome</keyword>
<gene>
    <name evidence="1" type="ORF">SAY87_024557</name>
</gene>
<dbReference type="Proteomes" id="UP001345219">
    <property type="component" value="Chromosome 19"/>
</dbReference>
<proteinExistence type="predicted"/>
<reference evidence="1 2" key="1">
    <citation type="journal article" date="2023" name="Hortic Res">
        <title>Pangenome of water caltrop reveals structural variations and asymmetric subgenome divergence after allopolyploidization.</title>
        <authorList>
            <person name="Zhang X."/>
            <person name="Chen Y."/>
            <person name="Wang L."/>
            <person name="Yuan Y."/>
            <person name="Fang M."/>
            <person name="Shi L."/>
            <person name="Lu R."/>
            <person name="Comes H.P."/>
            <person name="Ma Y."/>
            <person name="Chen Y."/>
            <person name="Huang G."/>
            <person name="Zhou Y."/>
            <person name="Zheng Z."/>
            <person name="Qiu Y."/>
        </authorList>
    </citation>
    <scope>NUCLEOTIDE SEQUENCE [LARGE SCALE GENOMIC DNA]</scope>
    <source>
        <tissue evidence="1">Roots</tissue>
    </source>
</reference>
<accession>A0AAN7GPF4</accession>
<organism evidence="1 2">
    <name type="scientific">Trapa incisa</name>
    <dbReference type="NCBI Taxonomy" id="236973"/>
    <lineage>
        <taxon>Eukaryota</taxon>
        <taxon>Viridiplantae</taxon>
        <taxon>Streptophyta</taxon>
        <taxon>Embryophyta</taxon>
        <taxon>Tracheophyta</taxon>
        <taxon>Spermatophyta</taxon>
        <taxon>Magnoliopsida</taxon>
        <taxon>eudicotyledons</taxon>
        <taxon>Gunneridae</taxon>
        <taxon>Pentapetalae</taxon>
        <taxon>rosids</taxon>
        <taxon>malvids</taxon>
        <taxon>Myrtales</taxon>
        <taxon>Lythraceae</taxon>
        <taxon>Trapa</taxon>
    </lineage>
</organism>
<dbReference type="EMBL" id="JAXIOK010000024">
    <property type="protein sequence ID" value="KAK4740969.1"/>
    <property type="molecule type" value="Genomic_DNA"/>
</dbReference>
<dbReference type="AlphaFoldDB" id="A0AAN7GPF4"/>
<sequence>MSQSSKASRSTRGQTPARSCWSHWWESPGDGSHLRGYILWISSSMQMLQGICSVTHLYLQYHEVLDCLWQFRDSSVGQIKLLRYGGDLSEALAVTGYAEEHMALKLPMGLTRLLPFLVAWTQLLPPHFFSAYLVNAYESEFSEVKPI</sequence>
<protein>
    <submittedName>
        <fullName evidence="1">Uncharacterized protein</fullName>
    </submittedName>
</protein>
<evidence type="ECO:0000313" key="1">
    <source>
        <dbReference type="EMBL" id="KAK4740969.1"/>
    </source>
</evidence>
<evidence type="ECO:0000313" key="2">
    <source>
        <dbReference type="Proteomes" id="UP001345219"/>
    </source>
</evidence>